<gene>
    <name evidence="1" type="ORF">DPMN_023643</name>
</gene>
<keyword evidence="2" id="KW-1185">Reference proteome</keyword>
<reference evidence="1" key="1">
    <citation type="journal article" date="2019" name="bioRxiv">
        <title>The Genome of the Zebra Mussel, Dreissena polymorpha: A Resource for Invasive Species Research.</title>
        <authorList>
            <person name="McCartney M.A."/>
            <person name="Auch B."/>
            <person name="Kono T."/>
            <person name="Mallez S."/>
            <person name="Zhang Y."/>
            <person name="Obille A."/>
            <person name="Becker A."/>
            <person name="Abrahante J.E."/>
            <person name="Garbe J."/>
            <person name="Badalamenti J.P."/>
            <person name="Herman A."/>
            <person name="Mangelson H."/>
            <person name="Liachko I."/>
            <person name="Sullivan S."/>
            <person name="Sone E.D."/>
            <person name="Koren S."/>
            <person name="Silverstein K.A.T."/>
            <person name="Beckman K.B."/>
            <person name="Gohl D.M."/>
        </authorList>
    </citation>
    <scope>NUCLEOTIDE SEQUENCE</scope>
    <source>
        <strain evidence="1">Duluth1</strain>
        <tissue evidence="1">Whole animal</tissue>
    </source>
</reference>
<organism evidence="1 2">
    <name type="scientific">Dreissena polymorpha</name>
    <name type="common">Zebra mussel</name>
    <name type="synonym">Mytilus polymorpha</name>
    <dbReference type="NCBI Taxonomy" id="45954"/>
    <lineage>
        <taxon>Eukaryota</taxon>
        <taxon>Metazoa</taxon>
        <taxon>Spiralia</taxon>
        <taxon>Lophotrochozoa</taxon>
        <taxon>Mollusca</taxon>
        <taxon>Bivalvia</taxon>
        <taxon>Autobranchia</taxon>
        <taxon>Heteroconchia</taxon>
        <taxon>Euheterodonta</taxon>
        <taxon>Imparidentia</taxon>
        <taxon>Neoheterodontei</taxon>
        <taxon>Myida</taxon>
        <taxon>Dreissenoidea</taxon>
        <taxon>Dreissenidae</taxon>
        <taxon>Dreissena</taxon>
    </lineage>
</organism>
<proteinExistence type="predicted"/>
<sequence>MDKAYLYCSSGILAFTNRSCRENYVPSLSSFSTWKTIVRMSAAASTVAALKTASSNSTSEARNICKDAS</sequence>
<protein>
    <submittedName>
        <fullName evidence="1">Uncharacterized protein</fullName>
    </submittedName>
</protein>
<reference evidence="1" key="2">
    <citation type="submission" date="2020-11" db="EMBL/GenBank/DDBJ databases">
        <authorList>
            <person name="McCartney M.A."/>
            <person name="Auch B."/>
            <person name="Kono T."/>
            <person name="Mallez S."/>
            <person name="Becker A."/>
            <person name="Gohl D.M."/>
            <person name="Silverstein K.A.T."/>
            <person name="Koren S."/>
            <person name="Bechman K.B."/>
            <person name="Herman A."/>
            <person name="Abrahante J.E."/>
            <person name="Garbe J."/>
        </authorList>
    </citation>
    <scope>NUCLEOTIDE SEQUENCE</scope>
    <source>
        <strain evidence="1">Duluth1</strain>
        <tissue evidence="1">Whole animal</tissue>
    </source>
</reference>
<name>A0A9D4LMI4_DREPO</name>
<evidence type="ECO:0000313" key="1">
    <source>
        <dbReference type="EMBL" id="KAH3860725.1"/>
    </source>
</evidence>
<accession>A0A9D4LMI4</accession>
<evidence type="ECO:0000313" key="2">
    <source>
        <dbReference type="Proteomes" id="UP000828390"/>
    </source>
</evidence>
<dbReference type="EMBL" id="JAIWYP010000002">
    <property type="protein sequence ID" value="KAH3860725.1"/>
    <property type="molecule type" value="Genomic_DNA"/>
</dbReference>
<dbReference type="AlphaFoldDB" id="A0A9D4LMI4"/>
<comment type="caution">
    <text evidence="1">The sequence shown here is derived from an EMBL/GenBank/DDBJ whole genome shotgun (WGS) entry which is preliminary data.</text>
</comment>
<dbReference type="Proteomes" id="UP000828390">
    <property type="component" value="Unassembled WGS sequence"/>
</dbReference>